<dbReference type="AlphaFoldDB" id="A0A518HEJ2"/>
<geneLocation type="plasmid" evidence="5">
    <name>pelp_1</name>
</geneLocation>
<dbReference type="Pfam" id="PF13817">
    <property type="entry name" value="DDE_Tnp_IS66_C"/>
    <property type="match status" value="1"/>
</dbReference>
<evidence type="ECO:0000313" key="4">
    <source>
        <dbReference type="EMBL" id="QDV39265.1"/>
    </source>
</evidence>
<dbReference type="InterPro" id="IPR052344">
    <property type="entry name" value="Transposase-related"/>
</dbReference>
<dbReference type="KEGG" id="tpla:ElP_72290"/>
<dbReference type="Proteomes" id="UP000317835">
    <property type="component" value="Plasmid pElP_1"/>
</dbReference>
<dbReference type="InterPro" id="IPR004291">
    <property type="entry name" value="Transposase_IS66_central"/>
</dbReference>
<proteinExistence type="predicted"/>
<dbReference type="InterPro" id="IPR039552">
    <property type="entry name" value="IS66_C"/>
</dbReference>
<feature type="compositionally biased region" description="Polar residues" evidence="1">
    <location>
        <begin position="8"/>
        <end position="17"/>
    </location>
</feature>
<sequence>MIRMHTVATPTSPRNPSNPAPRGRPHPSRRTRCNRLSKDILQGLIASWGEQPTPRGGPSRSTELVLSSAFLPVRIVPEEADQPAESTPIEIVLPSGPTVRVPRGFDSKTLDAVLAVLEKPPQPIDKGLPGPGLLANVITGKYGDHPPLYRQEDILSRHGVTLSRATLCEWMARAAEVLRPLHDVMAGLARSSKVIWTDDTTVPVWDPTLPATRIGRFLVYVGDDWNPFRVYDFTPRRTRDGPERFLGSYQGYLQADAFSGYDRICTEPGVIKVACWAHVRRKFYECRTTAPVLAHEALARIRQLYRIEAECRALPAAKPREIRQRDAVPLLAAFEAWLDEQCRQMLPKSPLGKAIAYARNQWQGLQTYTRDGELSIDNNLAERTLRAQAIGRMNYLFVGSDRGGRTAAVLYSFVGSCRRLGADSFAYLRDVLERLPTHPAERLGELLPDAWFVAHPNARRKVAS</sequence>
<keyword evidence="5" id="KW-1185">Reference proteome</keyword>
<evidence type="ECO:0000259" key="2">
    <source>
        <dbReference type="Pfam" id="PF03050"/>
    </source>
</evidence>
<evidence type="ECO:0000256" key="1">
    <source>
        <dbReference type="SAM" id="MobiDB-lite"/>
    </source>
</evidence>
<name>A0A518HEJ2_9BACT</name>
<evidence type="ECO:0000313" key="5">
    <source>
        <dbReference type="Proteomes" id="UP000317835"/>
    </source>
</evidence>
<evidence type="ECO:0000259" key="3">
    <source>
        <dbReference type="Pfam" id="PF13817"/>
    </source>
</evidence>
<feature type="region of interest" description="Disordered" evidence="1">
    <location>
        <begin position="1"/>
        <end position="31"/>
    </location>
</feature>
<dbReference type="NCBIfam" id="NF033517">
    <property type="entry name" value="transpos_IS66"/>
    <property type="match status" value="1"/>
</dbReference>
<reference evidence="4 5" key="1">
    <citation type="submission" date="2019-02" db="EMBL/GenBank/DDBJ databases">
        <title>Deep-cultivation of Planctomycetes and their phenomic and genomic characterization uncovers novel biology.</title>
        <authorList>
            <person name="Wiegand S."/>
            <person name="Jogler M."/>
            <person name="Boedeker C."/>
            <person name="Pinto D."/>
            <person name="Vollmers J."/>
            <person name="Rivas-Marin E."/>
            <person name="Kohn T."/>
            <person name="Peeters S.H."/>
            <person name="Heuer A."/>
            <person name="Rast P."/>
            <person name="Oberbeckmann S."/>
            <person name="Bunk B."/>
            <person name="Jeske O."/>
            <person name="Meyerdierks A."/>
            <person name="Storesund J.E."/>
            <person name="Kallscheuer N."/>
            <person name="Luecker S."/>
            <person name="Lage O.M."/>
            <person name="Pohl T."/>
            <person name="Merkel B.J."/>
            <person name="Hornburger P."/>
            <person name="Mueller R.-W."/>
            <person name="Bruemmer F."/>
            <person name="Labrenz M."/>
            <person name="Spormann A.M."/>
            <person name="Op den Camp H."/>
            <person name="Overmann J."/>
            <person name="Amann R."/>
            <person name="Jetten M.S.M."/>
            <person name="Mascher T."/>
            <person name="Medema M.H."/>
            <person name="Devos D.P."/>
            <person name="Kaster A.-K."/>
            <person name="Ovreas L."/>
            <person name="Rohde M."/>
            <person name="Galperin M.Y."/>
            <person name="Jogler C."/>
        </authorList>
    </citation>
    <scope>NUCLEOTIDE SEQUENCE [LARGE SCALE GENOMIC DNA]</scope>
    <source>
        <strain evidence="4 5">ElP</strain>
        <plasmid evidence="5">pelp_1</plasmid>
    </source>
</reference>
<dbReference type="PANTHER" id="PTHR33678:SF1">
    <property type="entry name" value="BLL1576 PROTEIN"/>
    <property type="match status" value="1"/>
</dbReference>
<dbReference type="PANTHER" id="PTHR33678">
    <property type="entry name" value="BLL1576 PROTEIN"/>
    <property type="match status" value="1"/>
</dbReference>
<gene>
    <name evidence="4" type="ORF">ElP_72290</name>
</gene>
<dbReference type="EMBL" id="CP036427">
    <property type="protein sequence ID" value="QDV39265.1"/>
    <property type="molecule type" value="Genomic_DNA"/>
</dbReference>
<accession>A0A518HEJ2</accession>
<keyword evidence="4" id="KW-0614">Plasmid</keyword>
<organism evidence="4 5">
    <name type="scientific">Tautonia plasticadhaerens</name>
    <dbReference type="NCBI Taxonomy" id="2527974"/>
    <lineage>
        <taxon>Bacteria</taxon>
        <taxon>Pseudomonadati</taxon>
        <taxon>Planctomycetota</taxon>
        <taxon>Planctomycetia</taxon>
        <taxon>Isosphaerales</taxon>
        <taxon>Isosphaeraceae</taxon>
        <taxon>Tautonia</taxon>
    </lineage>
</organism>
<feature type="domain" description="Transposase IS66 central" evidence="2">
    <location>
        <begin position="126"/>
        <end position="405"/>
    </location>
</feature>
<dbReference type="Pfam" id="PF03050">
    <property type="entry name" value="DDE_Tnp_IS66"/>
    <property type="match status" value="1"/>
</dbReference>
<protein>
    <submittedName>
        <fullName evidence="4">Transposase IS66 family protein</fullName>
    </submittedName>
</protein>
<feature type="domain" description="Transposase IS66 C-terminal" evidence="3">
    <location>
        <begin position="412"/>
        <end position="448"/>
    </location>
</feature>